<dbReference type="InterPro" id="IPR036397">
    <property type="entry name" value="RNaseH_sf"/>
</dbReference>
<feature type="region of interest" description="Disordered" evidence="1">
    <location>
        <begin position="138"/>
        <end position="167"/>
    </location>
</feature>
<dbReference type="SUPFAM" id="SSF53098">
    <property type="entry name" value="Ribonuclease H-like"/>
    <property type="match status" value="1"/>
</dbReference>
<evidence type="ECO:0000313" key="2">
    <source>
        <dbReference type="EMBL" id="CAF1046567.1"/>
    </source>
</evidence>
<dbReference type="InterPro" id="IPR012337">
    <property type="entry name" value="RNaseH-like_sf"/>
</dbReference>
<keyword evidence="3" id="KW-1185">Reference proteome</keyword>
<name>A0A814K5M3_9BILA</name>
<dbReference type="OrthoDB" id="2432476at2759"/>
<dbReference type="GO" id="GO:0003676">
    <property type="term" value="F:nucleic acid binding"/>
    <property type="evidence" value="ECO:0007669"/>
    <property type="project" value="InterPro"/>
</dbReference>
<feature type="compositionally biased region" description="Polar residues" evidence="1">
    <location>
        <begin position="147"/>
        <end position="157"/>
    </location>
</feature>
<dbReference type="AlphaFoldDB" id="A0A814K5M3"/>
<accession>A0A814K5M3</accession>
<proteinExistence type="predicted"/>
<protein>
    <recommendedName>
        <fullName evidence="4">Integrase catalytic domain-containing protein</fullName>
    </recommendedName>
</protein>
<gene>
    <name evidence="2" type="ORF">OXX778_LOCUS18614</name>
</gene>
<dbReference type="EMBL" id="CAJNOC010005239">
    <property type="protein sequence ID" value="CAF1046567.1"/>
    <property type="molecule type" value="Genomic_DNA"/>
</dbReference>
<evidence type="ECO:0008006" key="4">
    <source>
        <dbReference type="Google" id="ProtNLM"/>
    </source>
</evidence>
<evidence type="ECO:0000313" key="3">
    <source>
        <dbReference type="Proteomes" id="UP000663879"/>
    </source>
</evidence>
<dbReference type="Gene3D" id="3.30.420.10">
    <property type="entry name" value="Ribonuclease H-like superfamily/Ribonuclease H"/>
    <property type="match status" value="1"/>
</dbReference>
<organism evidence="2 3">
    <name type="scientific">Brachionus calyciflorus</name>
    <dbReference type="NCBI Taxonomy" id="104777"/>
    <lineage>
        <taxon>Eukaryota</taxon>
        <taxon>Metazoa</taxon>
        <taxon>Spiralia</taxon>
        <taxon>Gnathifera</taxon>
        <taxon>Rotifera</taxon>
        <taxon>Eurotatoria</taxon>
        <taxon>Monogononta</taxon>
        <taxon>Pseudotrocha</taxon>
        <taxon>Ploima</taxon>
        <taxon>Brachionidae</taxon>
        <taxon>Brachionus</taxon>
    </lineage>
</organism>
<comment type="caution">
    <text evidence="2">The sequence shown here is derived from an EMBL/GenBank/DDBJ whole genome shotgun (WGS) entry which is preliminary data.</text>
</comment>
<dbReference type="Proteomes" id="UP000663879">
    <property type="component" value="Unassembled WGS sequence"/>
</dbReference>
<sequence>MDHFSKFHFLWGQEQKCAEEVCEGLEVHVFGFVGLPIIYQSDNGLEFKNSFASKSQGLVEQANRTLERLLAAMMTQLNTDDWVGLLPKIMFNLNTQQSSATKFMAYEIVFNKQPNMGNEKKFAETNFINDQEIEVEIEQEGTEPRSNEPSVDSASQSDENDNNETRTTLFDQLNKRVLEYEVGDKVSVAIPRIDRGGTDLPNLPGVIGRKTKDFYEIVTEYGILNNCLRAGDLEMFNGPLNFD</sequence>
<reference evidence="2" key="1">
    <citation type="submission" date="2021-02" db="EMBL/GenBank/DDBJ databases">
        <authorList>
            <person name="Nowell W R."/>
        </authorList>
    </citation>
    <scope>NUCLEOTIDE SEQUENCE</scope>
    <source>
        <strain evidence="2">Ploen Becks lab</strain>
    </source>
</reference>
<evidence type="ECO:0000256" key="1">
    <source>
        <dbReference type="SAM" id="MobiDB-lite"/>
    </source>
</evidence>